<dbReference type="PROSITE" id="PS50267">
    <property type="entry name" value="NA_NEUROTRAN_SYMP_3"/>
    <property type="match status" value="1"/>
</dbReference>
<evidence type="ECO:0000256" key="1">
    <source>
        <dbReference type="SAM" id="Phobius"/>
    </source>
</evidence>
<keyword evidence="1" id="KW-1133">Transmembrane helix</keyword>
<dbReference type="InterPro" id="IPR000175">
    <property type="entry name" value="Na/ntran_symport"/>
</dbReference>
<keyword evidence="1" id="KW-0472">Membrane</keyword>
<keyword evidence="1" id="KW-0812">Transmembrane</keyword>
<feature type="transmembrane region" description="Helical" evidence="1">
    <location>
        <begin position="12"/>
        <end position="30"/>
    </location>
</feature>
<protein>
    <submittedName>
        <fullName evidence="2">Uncharacterized protein</fullName>
    </submittedName>
</protein>
<name>A0A822B009_9BILA</name>
<dbReference type="Proteomes" id="UP000663848">
    <property type="component" value="Unassembled WGS sequence"/>
</dbReference>
<gene>
    <name evidence="2" type="ORF">QYT958_LOCUS38883</name>
</gene>
<organism evidence="2 3">
    <name type="scientific">Rotaria socialis</name>
    <dbReference type="NCBI Taxonomy" id="392032"/>
    <lineage>
        <taxon>Eukaryota</taxon>
        <taxon>Metazoa</taxon>
        <taxon>Spiralia</taxon>
        <taxon>Gnathifera</taxon>
        <taxon>Rotifera</taxon>
        <taxon>Eurotatoria</taxon>
        <taxon>Bdelloidea</taxon>
        <taxon>Philodinida</taxon>
        <taxon>Philodinidae</taxon>
        <taxon>Rotaria</taxon>
    </lineage>
</organism>
<evidence type="ECO:0000313" key="3">
    <source>
        <dbReference type="Proteomes" id="UP000663848"/>
    </source>
</evidence>
<accession>A0A822B009</accession>
<reference evidence="2" key="1">
    <citation type="submission" date="2021-02" db="EMBL/GenBank/DDBJ databases">
        <authorList>
            <person name="Nowell W R."/>
        </authorList>
    </citation>
    <scope>NUCLEOTIDE SEQUENCE</scope>
</reference>
<dbReference type="AlphaFoldDB" id="A0A822B009"/>
<evidence type="ECO:0000313" key="2">
    <source>
        <dbReference type="EMBL" id="CAF5008909.1"/>
    </source>
</evidence>
<feature type="non-terminal residue" evidence="2">
    <location>
        <position position="1"/>
    </location>
</feature>
<dbReference type="GO" id="GO:0016020">
    <property type="term" value="C:membrane"/>
    <property type="evidence" value="ECO:0007669"/>
    <property type="project" value="InterPro"/>
</dbReference>
<comment type="caution">
    <text evidence="2">The sequence shown here is derived from an EMBL/GenBank/DDBJ whole genome shotgun (WGS) entry which is preliminary data.</text>
</comment>
<sequence>YPDWSHLVGWGFALSSVIFIPIVAIYQLLIERGSLATRFRLAITPWKERQKHINPDIIISTNFIETQNT</sequence>
<proteinExistence type="predicted"/>
<dbReference type="EMBL" id="CAJOBR010034973">
    <property type="protein sequence ID" value="CAF5008909.1"/>
    <property type="molecule type" value="Genomic_DNA"/>
</dbReference>